<reference evidence="1" key="1">
    <citation type="submission" date="2024-07" db="EMBL/GenBank/DDBJ databases">
        <authorList>
            <person name="Yu S.T."/>
        </authorList>
    </citation>
    <scope>NUCLEOTIDE SEQUENCE</scope>
    <source>
        <strain evidence="1">Y1</strain>
    </source>
</reference>
<dbReference type="RefSeq" id="WP_369185357.1">
    <property type="nucleotide sequence ID" value="NZ_CP163445.1"/>
</dbReference>
<dbReference type="AlphaFoldDB" id="A0AB39TVM4"/>
<protein>
    <submittedName>
        <fullName evidence="1">Uncharacterized protein</fullName>
    </submittedName>
</protein>
<proteinExistence type="predicted"/>
<gene>
    <name evidence="1" type="ORF">AB2U05_34075</name>
</gene>
<evidence type="ECO:0000313" key="1">
    <source>
        <dbReference type="EMBL" id="XDQ83180.1"/>
    </source>
</evidence>
<accession>A0AB39TVM4</accession>
<sequence length="130" mass="13901">MNPSFSMRGDIEQEAAVALRSTAAVAHALADLAVDDDRYDQLAALAAASYATEAAMYLPLPDDEVPEVGVDEAGQALIDRLKAIADELDELARCSPDIRQMRDLHMVALHTRDAAVALRNALPTELGKTG</sequence>
<organism evidence="1">
    <name type="scientific">Streptomyces sp. Y1</name>
    <dbReference type="NCBI Taxonomy" id="3238634"/>
    <lineage>
        <taxon>Bacteria</taxon>
        <taxon>Bacillati</taxon>
        <taxon>Actinomycetota</taxon>
        <taxon>Actinomycetes</taxon>
        <taxon>Kitasatosporales</taxon>
        <taxon>Streptomycetaceae</taxon>
        <taxon>Streptomyces</taxon>
    </lineage>
</organism>
<name>A0AB39TVM4_9ACTN</name>
<dbReference type="EMBL" id="CP163445">
    <property type="protein sequence ID" value="XDQ83180.1"/>
    <property type="molecule type" value="Genomic_DNA"/>
</dbReference>